<feature type="non-terminal residue" evidence="1">
    <location>
        <position position="96"/>
    </location>
</feature>
<evidence type="ECO:0008006" key="2">
    <source>
        <dbReference type="Google" id="ProtNLM"/>
    </source>
</evidence>
<reference evidence="1" key="1">
    <citation type="submission" date="2018-05" db="EMBL/GenBank/DDBJ databases">
        <authorList>
            <person name="Lanie J.A."/>
            <person name="Ng W.-L."/>
            <person name="Kazmierczak K.M."/>
            <person name="Andrzejewski T.M."/>
            <person name="Davidsen T.M."/>
            <person name="Wayne K.J."/>
            <person name="Tettelin H."/>
            <person name="Glass J.I."/>
            <person name="Rusch D."/>
            <person name="Podicherti R."/>
            <person name="Tsui H.-C.T."/>
            <person name="Winkler M.E."/>
        </authorList>
    </citation>
    <scope>NUCLEOTIDE SEQUENCE</scope>
</reference>
<name>A0A382HP60_9ZZZZ</name>
<dbReference type="SUPFAM" id="SSF49464">
    <property type="entry name" value="Carboxypeptidase regulatory domain-like"/>
    <property type="match status" value="1"/>
</dbReference>
<dbReference type="AlphaFoldDB" id="A0A382HP60"/>
<organism evidence="1">
    <name type="scientific">marine metagenome</name>
    <dbReference type="NCBI Taxonomy" id="408172"/>
    <lineage>
        <taxon>unclassified sequences</taxon>
        <taxon>metagenomes</taxon>
        <taxon>ecological metagenomes</taxon>
    </lineage>
</organism>
<proteinExistence type="predicted"/>
<dbReference type="InterPro" id="IPR008969">
    <property type="entry name" value="CarboxyPept-like_regulatory"/>
</dbReference>
<sequence length="96" mass="10663">MLRCYYFIVFLLLCSEVLYSQSDTKNNVLIGILADSTDVSPIGHASLSVLDPLTNAVIGGGVTNKDGRFHIEYAFEGKIDLAIGHIGYNKRYIYFL</sequence>
<evidence type="ECO:0000313" key="1">
    <source>
        <dbReference type="EMBL" id="SVB89088.1"/>
    </source>
</evidence>
<accession>A0A382HP60</accession>
<protein>
    <recommendedName>
        <fullName evidence="2">TonB-dependent receptor plug domain-containing protein</fullName>
    </recommendedName>
</protein>
<gene>
    <name evidence="1" type="ORF">METZ01_LOCUS241942</name>
</gene>
<dbReference type="EMBL" id="UINC01062453">
    <property type="protein sequence ID" value="SVB89088.1"/>
    <property type="molecule type" value="Genomic_DNA"/>
</dbReference>